<gene>
    <name evidence="2" type="primary">NCL1_32900</name>
    <name evidence="2" type="ORF">TNCT_665191</name>
</gene>
<name>A0A8X6LPE7_TRICU</name>
<comment type="caution">
    <text evidence="2">The sequence shown here is derived from an EMBL/GenBank/DDBJ whole genome shotgun (WGS) entry which is preliminary data.</text>
</comment>
<keyword evidence="1" id="KW-0732">Signal</keyword>
<evidence type="ECO:0000313" key="3">
    <source>
        <dbReference type="Proteomes" id="UP000887116"/>
    </source>
</evidence>
<protein>
    <submittedName>
        <fullName evidence="2">Uncharacterized protein</fullName>
    </submittedName>
</protein>
<sequence length="238" mass="26560">MQSLLQTVATVVIVVLCTTSFTTVTCRRDIDKSIYHPSMLYTVSILSDEQRADQDIFVDTFVQAVYDSDTLMDLFDLTESTAVEVSHFAEDQFKDTLALLGATHPEKIANFATRPMVQNFRVFTRKEMVRVYSSWAAGYTDSQGILTQDNAEDLAKQYANIFEKSAKDTVVEGDPSSKFPAISNGFLEYLKSIETLSADNGWKVATYYESEWLLTAAETPASRDLFVKCSAEANGDPN</sequence>
<reference evidence="2" key="1">
    <citation type="submission" date="2020-07" db="EMBL/GenBank/DDBJ databases">
        <title>Multicomponent nature underlies the extraordinary mechanical properties of spider dragline silk.</title>
        <authorList>
            <person name="Kono N."/>
            <person name="Nakamura H."/>
            <person name="Mori M."/>
            <person name="Yoshida Y."/>
            <person name="Ohtoshi R."/>
            <person name="Malay A.D."/>
            <person name="Moran D.A.P."/>
            <person name="Tomita M."/>
            <person name="Numata K."/>
            <person name="Arakawa K."/>
        </authorList>
    </citation>
    <scope>NUCLEOTIDE SEQUENCE</scope>
</reference>
<keyword evidence="3" id="KW-1185">Reference proteome</keyword>
<dbReference type="Gene3D" id="1.10.274.60">
    <property type="entry name" value="Spidroin, repetitive domain"/>
    <property type="match status" value="1"/>
</dbReference>
<dbReference type="SUPFAM" id="SSF48305">
    <property type="entry name" value="Class II MHC-associated invariant chain ectoplasmic trimerization domain"/>
    <property type="match status" value="1"/>
</dbReference>
<dbReference type="InterPro" id="IPR036613">
    <property type="entry name" value="MHCII_invariant_trimer_sf"/>
</dbReference>
<dbReference type="Proteomes" id="UP000887116">
    <property type="component" value="Unassembled WGS sequence"/>
</dbReference>
<dbReference type="GO" id="GO:0070206">
    <property type="term" value="P:protein trimerization"/>
    <property type="evidence" value="ECO:0007669"/>
    <property type="project" value="InterPro"/>
</dbReference>
<dbReference type="EMBL" id="BMAO01007735">
    <property type="protein sequence ID" value="GFR18131.1"/>
    <property type="molecule type" value="Genomic_DNA"/>
</dbReference>
<dbReference type="OrthoDB" id="6441152at2759"/>
<feature type="signal peptide" evidence="1">
    <location>
        <begin position="1"/>
        <end position="26"/>
    </location>
</feature>
<evidence type="ECO:0000256" key="1">
    <source>
        <dbReference type="SAM" id="SignalP"/>
    </source>
</evidence>
<proteinExistence type="predicted"/>
<feature type="chain" id="PRO_5036444134" evidence="1">
    <location>
        <begin position="27"/>
        <end position="238"/>
    </location>
</feature>
<dbReference type="AlphaFoldDB" id="A0A8X6LPE7"/>
<evidence type="ECO:0000313" key="2">
    <source>
        <dbReference type="EMBL" id="GFR18131.1"/>
    </source>
</evidence>
<dbReference type="InterPro" id="IPR043070">
    <property type="entry name" value="Spidroin_repeat"/>
</dbReference>
<dbReference type="GO" id="GO:0042289">
    <property type="term" value="F:MHC class II protein binding"/>
    <property type="evidence" value="ECO:0007669"/>
    <property type="project" value="InterPro"/>
</dbReference>
<organism evidence="2 3">
    <name type="scientific">Trichonephila clavata</name>
    <name type="common">Joro spider</name>
    <name type="synonym">Nephila clavata</name>
    <dbReference type="NCBI Taxonomy" id="2740835"/>
    <lineage>
        <taxon>Eukaryota</taxon>
        <taxon>Metazoa</taxon>
        <taxon>Ecdysozoa</taxon>
        <taxon>Arthropoda</taxon>
        <taxon>Chelicerata</taxon>
        <taxon>Arachnida</taxon>
        <taxon>Araneae</taxon>
        <taxon>Araneomorphae</taxon>
        <taxon>Entelegynae</taxon>
        <taxon>Araneoidea</taxon>
        <taxon>Nephilidae</taxon>
        <taxon>Trichonephila</taxon>
    </lineage>
</organism>
<accession>A0A8X6LPE7</accession>
<dbReference type="GO" id="GO:0016020">
    <property type="term" value="C:membrane"/>
    <property type="evidence" value="ECO:0007669"/>
    <property type="project" value="InterPro"/>
</dbReference>